<evidence type="ECO:0000256" key="4">
    <source>
        <dbReference type="ARBA" id="ARBA00022844"/>
    </source>
</evidence>
<dbReference type="InterPro" id="IPR005563">
    <property type="entry name" value="A_protein"/>
</dbReference>
<evidence type="ECO:0000313" key="8">
    <source>
        <dbReference type="EMBL" id="QDH87423.1"/>
    </source>
</evidence>
<reference evidence="8" key="1">
    <citation type="submission" date="2019-05" db="EMBL/GenBank/DDBJ databases">
        <title>Metatranscriptomic reconstruction reveals RNA viruses with the potential to shape carbon cycling in soil.</title>
        <authorList>
            <person name="Starr E.P."/>
            <person name="Nuccio E."/>
            <person name="Pett-Ridge J."/>
            <person name="Banfield J.F."/>
            <person name="Firestone M.K."/>
        </authorList>
    </citation>
    <scope>NUCLEOTIDE SEQUENCE</scope>
    <source>
        <strain evidence="8">H1_Rhizo_25_scaffold_910</strain>
    </source>
</reference>
<evidence type="ECO:0000256" key="3">
    <source>
        <dbReference type="ARBA" id="ARBA00022804"/>
    </source>
</evidence>
<dbReference type="GO" id="GO:0044423">
    <property type="term" value="C:virion component"/>
    <property type="evidence" value="ECO:0007669"/>
    <property type="project" value="UniProtKB-KW"/>
</dbReference>
<keyword evidence="5" id="KW-1175">Viral attachment to host cell pilus</keyword>
<keyword evidence="4" id="KW-0946">Virion</keyword>
<evidence type="ECO:0000256" key="1">
    <source>
        <dbReference type="ARBA" id="ARBA00004328"/>
    </source>
</evidence>
<dbReference type="EMBL" id="MN033363">
    <property type="protein sequence ID" value="QDH87423.1"/>
    <property type="molecule type" value="Genomic_RNA"/>
</dbReference>
<keyword evidence="3" id="KW-1161">Viral attachment to host cell</keyword>
<sequence length="383" mass="41696">MTRLARHRTRSFSDPGGTYKQYANGVLSYTNINGIKPWSGTCDDSHGSPVVDSAFNSSQRTQSVAPVSGSAISGVYEGVAVGYYLTYPALITASHLVLPSLPAASADALGALARTNPSRPEVTPLSLLQDLIDIPKQLRDVGRLIKSPKRILNSKEIANQYLGVKFGWLPLIQDVQDLMDLGIHIHRRVGEIHKLYSSNGLKRRISLANQNAVDVQRNVSFESNVSLTAHGDVFKTTSQKRWATVRWLPTTLPKYNPTDLDVLQLAKRISLGLTLDGLGKGAWDLIPWSFVVNWFTNVGQYGLSHSNAIPASPSVVNVMTETRTEFLYSVTSMTSGYTGGGGSSTLTDKVRYVGSGAVSANIPFIGSDRLSILSALFVQRFKR</sequence>
<gene>
    <name evidence="8" type="ORF">H1Rhizo25910_000001</name>
</gene>
<proteinExistence type="inferred from homology"/>
<evidence type="ECO:0000256" key="2">
    <source>
        <dbReference type="ARBA" id="ARBA00022581"/>
    </source>
</evidence>
<protein>
    <recommendedName>
        <fullName evidence="9">Maturation</fullName>
    </recommendedName>
</protein>
<keyword evidence="2" id="KW-0945">Host-virus interaction</keyword>
<evidence type="ECO:0008006" key="9">
    <source>
        <dbReference type="Google" id="ProtNLM"/>
    </source>
</evidence>
<dbReference type="GO" id="GO:0039666">
    <property type="term" value="P:virion attachment to host cell pilus"/>
    <property type="evidence" value="ECO:0007669"/>
    <property type="project" value="UniProtKB-KW"/>
</dbReference>
<evidence type="ECO:0000256" key="5">
    <source>
        <dbReference type="ARBA" id="ARBA00023104"/>
    </source>
</evidence>
<evidence type="ECO:0000256" key="7">
    <source>
        <dbReference type="ARBA" id="ARBA00035110"/>
    </source>
</evidence>
<accession>A0A514D1D9</accession>
<organism evidence="8">
    <name type="scientific">Leviviridae sp</name>
    <dbReference type="NCBI Taxonomy" id="2027243"/>
    <lineage>
        <taxon>Viruses</taxon>
        <taxon>Riboviria</taxon>
        <taxon>Orthornavirae</taxon>
        <taxon>Lenarviricota</taxon>
        <taxon>Leviviricetes</taxon>
        <taxon>Norzivirales</taxon>
        <taxon>Fiersviridae</taxon>
    </lineage>
</organism>
<name>A0A514D1D9_9VIRU</name>
<keyword evidence="6" id="KW-1160">Virus entry into host cell</keyword>
<evidence type="ECO:0000256" key="6">
    <source>
        <dbReference type="ARBA" id="ARBA00023296"/>
    </source>
</evidence>
<comment type="similarity">
    <text evidence="7">Belongs to the Leviviricetes maturation protein family.</text>
</comment>
<comment type="subcellular location">
    <subcellularLocation>
        <location evidence="1">Virion</location>
    </subcellularLocation>
</comment>
<dbReference type="Pfam" id="PF03863">
    <property type="entry name" value="Phage_mat-A"/>
    <property type="match status" value="1"/>
</dbReference>